<accession>T0L5U2</accession>
<name>T0L5U2_COLGC</name>
<evidence type="ECO:0000313" key="2">
    <source>
        <dbReference type="EMBL" id="EQB43650.1"/>
    </source>
</evidence>
<dbReference type="EMBL" id="AMYD01004213">
    <property type="protein sequence ID" value="EQB43650.1"/>
    <property type="molecule type" value="Genomic_DNA"/>
</dbReference>
<feature type="region of interest" description="Disordered" evidence="1">
    <location>
        <begin position="32"/>
        <end position="54"/>
    </location>
</feature>
<dbReference type="HOGENOM" id="CLU_2120901_0_0_1"/>
<reference evidence="3" key="1">
    <citation type="journal article" date="2013" name="Mol. Plant Microbe Interact.">
        <title>Global aspects of pacC regulation of pathogenicity genes in Colletotrichum gloeosporioides as revealed by transcriptome analysis.</title>
        <authorList>
            <person name="Alkan N."/>
            <person name="Meng X."/>
            <person name="Friedlander G."/>
            <person name="Reuveni E."/>
            <person name="Sukno S."/>
            <person name="Sherman A."/>
            <person name="Thon M."/>
            <person name="Fluhr R."/>
            <person name="Prusky D."/>
        </authorList>
    </citation>
    <scope>NUCLEOTIDE SEQUENCE [LARGE SCALE GENOMIC DNA]</scope>
    <source>
        <strain evidence="3">Cg-14</strain>
    </source>
</reference>
<evidence type="ECO:0000256" key="1">
    <source>
        <dbReference type="SAM" id="MobiDB-lite"/>
    </source>
</evidence>
<comment type="caution">
    <text evidence="2">The sequence shown here is derived from an EMBL/GenBank/DDBJ whole genome shotgun (WGS) entry which is preliminary data.</text>
</comment>
<evidence type="ECO:0000313" key="3">
    <source>
        <dbReference type="Proteomes" id="UP000015530"/>
    </source>
</evidence>
<sequence length="114" mass="12715">MLRGNLITTFGTIGAPWPKSVIRTIRVTTRRQEARSPDWSIGGRRGGEVEKWSRDPWGKPRLRCSLTPPSIDIGAPPSLRQFMTDNSGHKPLRGVSQPAFGILIWETKMPPLLA</sequence>
<organism evidence="2 3">
    <name type="scientific">Colletotrichum gloeosporioides (strain Cg-14)</name>
    <name type="common">Anthracnose fungus</name>
    <name type="synonym">Glomerella cingulata</name>
    <dbReference type="NCBI Taxonomy" id="1237896"/>
    <lineage>
        <taxon>Eukaryota</taxon>
        <taxon>Fungi</taxon>
        <taxon>Dikarya</taxon>
        <taxon>Ascomycota</taxon>
        <taxon>Pezizomycotina</taxon>
        <taxon>Sordariomycetes</taxon>
        <taxon>Hypocreomycetidae</taxon>
        <taxon>Glomerellales</taxon>
        <taxon>Glomerellaceae</taxon>
        <taxon>Colletotrichum</taxon>
        <taxon>Colletotrichum gloeosporioides species complex</taxon>
    </lineage>
</organism>
<feature type="compositionally biased region" description="Basic and acidic residues" evidence="1">
    <location>
        <begin position="45"/>
        <end position="54"/>
    </location>
</feature>
<gene>
    <name evidence="2" type="ORF">CGLO_17670</name>
</gene>
<proteinExistence type="predicted"/>
<protein>
    <submittedName>
        <fullName evidence="2">Uncharacterized protein</fullName>
    </submittedName>
</protein>
<feature type="region of interest" description="Disordered" evidence="1">
    <location>
        <begin position="68"/>
        <end position="91"/>
    </location>
</feature>
<dbReference type="Proteomes" id="UP000015530">
    <property type="component" value="Unassembled WGS sequence"/>
</dbReference>
<dbReference type="AlphaFoldDB" id="T0L5U2"/>